<evidence type="ECO:0000256" key="6">
    <source>
        <dbReference type="ARBA" id="ARBA00023136"/>
    </source>
</evidence>
<dbReference type="PANTHER" id="PTHR36964:SF1">
    <property type="entry name" value="PROTEIN-METHIONINE-SULFOXIDE REDUCTASE HEME-BINDING SUBUNIT MSRQ"/>
    <property type="match status" value="1"/>
</dbReference>
<dbReference type="GO" id="GO:0016679">
    <property type="term" value="F:oxidoreductase activity, acting on diphenols and related substances as donors"/>
    <property type="evidence" value="ECO:0007669"/>
    <property type="project" value="TreeGrafter"/>
</dbReference>
<dbReference type="RefSeq" id="WP_189050067.1">
    <property type="nucleotide sequence ID" value="NZ_BMJQ01000012.1"/>
</dbReference>
<organism evidence="9 10">
    <name type="scientific">Aliidongia dinghuensis</name>
    <dbReference type="NCBI Taxonomy" id="1867774"/>
    <lineage>
        <taxon>Bacteria</taxon>
        <taxon>Pseudomonadati</taxon>
        <taxon>Pseudomonadota</taxon>
        <taxon>Alphaproteobacteria</taxon>
        <taxon>Rhodospirillales</taxon>
        <taxon>Dongiaceae</taxon>
        <taxon>Aliidongia</taxon>
    </lineage>
</organism>
<comment type="caution">
    <text evidence="9">The sequence shown here is derived from an EMBL/GenBank/DDBJ whole genome shotgun (WGS) entry which is preliminary data.</text>
</comment>
<comment type="subcellular location">
    <subcellularLocation>
        <location evidence="1">Membrane</location>
        <topology evidence="1">Multi-pass membrane protein</topology>
    </subcellularLocation>
</comment>
<feature type="transmembrane region" description="Helical" evidence="7">
    <location>
        <begin position="130"/>
        <end position="150"/>
    </location>
</feature>
<dbReference type="Pfam" id="PF01794">
    <property type="entry name" value="Ferric_reduct"/>
    <property type="match status" value="1"/>
</dbReference>
<keyword evidence="3 7" id="KW-0812">Transmembrane</keyword>
<accession>A0A8J3E709</accession>
<evidence type="ECO:0000313" key="10">
    <source>
        <dbReference type="Proteomes" id="UP000646365"/>
    </source>
</evidence>
<sequence length="214" mass="24017">MTLSNQERSRRTKQQLAYWLRRVGEPLVILALAIPAIELAYDSFWGAFIADPFPPATRITGIWGLRLMVAGLLVTPIARLSGLPTVIRFRRPIGLWAAAYSIGHFAIWSWDYGFDPGIITHEVLRLRYLFVGFVATVLLVPLAATSFNAAIRWLGGRNWRRLHWLVHPAVLLALWHMATAGRLSGVDFTIMSLATGLAMLWRIVRALPKPAPAR</sequence>
<evidence type="ECO:0000256" key="2">
    <source>
        <dbReference type="ARBA" id="ARBA00022448"/>
    </source>
</evidence>
<evidence type="ECO:0000256" key="4">
    <source>
        <dbReference type="ARBA" id="ARBA00022989"/>
    </source>
</evidence>
<gene>
    <name evidence="9" type="primary">msrQ</name>
    <name evidence="9" type="ORF">GCM10011611_45610</name>
</gene>
<reference evidence="9" key="1">
    <citation type="journal article" date="2014" name="Int. J. Syst. Evol. Microbiol.">
        <title>Complete genome sequence of Corynebacterium casei LMG S-19264T (=DSM 44701T), isolated from a smear-ripened cheese.</title>
        <authorList>
            <consortium name="US DOE Joint Genome Institute (JGI-PGF)"/>
            <person name="Walter F."/>
            <person name="Albersmeier A."/>
            <person name="Kalinowski J."/>
            <person name="Ruckert C."/>
        </authorList>
    </citation>
    <scope>NUCLEOTIDE SEQUENCE</scope>
    <source>
        <strain evidence="9">CGMCC 1.15725</strain>
    </source>
</reference>
<evidence type="ECO:0000256" key="3">
    <source>
        <dbReference type="ARBA" id="ARBA00022692"/>
    </source>
</evidence>
<reference evidence="9" key="2">
    <citation type="submission" date="2020-09" db="EMBL/GenBank/DDBJ databases">
        <authorList>
            <person name="Sun Q."/>
            <person name="Zhou Y."/>
        </authorList>
    </citation>
    <scope>NUCLEOTIDE SEQUENCE</scope>
    <source>
        <strain evidence="9">CGMCC 1.15725</strain>
    </source>
</reference>
<keyword evidence="6 7" id="KW-0472">Membrane</keyword>
<dbReference type="EMBL" id="BMJQ01000012">
    <property type="protein sequence ID" value="GGF34247.1"/>
    <property type="molecule type" value="Genomic_DNA"/>
</dbReference>
<dbReference type="GO" id="GO:0020037">
    <property type="term" value="F:heme binding"/>
    <property type="evidence" value="ECO:0007669"/>
    <property type="project" value="TreeGrafter"/>
</dbReference>
<feature type="transmembrane region" description="Helical" evidence="7">
    <location>
        <begin position="162"/>
        <end position="178"/>
    </location>
</feature>
<feature type="transmembrane region" description="Helical" evidence="7">
    <location>
        <begin position="93"/>
        <end position="110"/>
    </location>
</feature>
<dbReference type="AlphaFoldDB" id="A0A8J3E709"/>
<evidence type="ECO:0000313" key="9">
    <source>
        <dbReference type="EMBL" id="GGF34247.1"/>
    </source>
</evidence>
<dbReference type="GO" id="GO:0010181">
    <property type="term" value="F:FMN binding"/>
    <property type="evidence" value="ECO:0007669"/>
    <property type="project" value="TreeGrafter"/>
</dbReference>
<dbReference type="PANTHER" id="PTHR36964">
    <property type="entry name" value="PROTEIN-METHIONINE-SULFOXIDE REDUCTASE HEME-BINDING SUBUNIT MSRQ"/>
    <property type="match status" value="1"/>
</dbReference>
<keyword evidence="10" id="KW-1185">Reference proteome</keyword>
<evidence type="ECO:0000256" key="7">
    <source>
        <dbReference type="SAM" id="Phobius"/>
    </source>
</evidence>
<dbReference type="InterPro" id="IPR022837">
    <property type="entry name" value="MsrQ-like"/>
</dbReference>
<evidence type="ECO:0000256" key="5">
    <source>
        <dbReference type="ARBA" id="ARBA00023004"/>
    </source>
</evidence>
<dbReference type="Proteomes" id="UP000646365">
    <property type="component" value="Unassembled WGS sequence"/>
</dbReference>
<feature type="transmembrane region" description="Helical" evidence="7">
    <location>
        <begin position="61"/>
        <end position="81"/>
    </location>
</feature>
<keyword evidence="2" id="KW-0813">Transport</keyword>
<protein>
    <submittedName>
        <fullName evidence="9">Protein-methionine-sulfoxide reductase heme-binding subunit MsrQ</fullName>
    </submittedName>
</protein>
<dbReference type="GO" id="GO:0005886">
    <property type="term" value="C:plasma membrane"/>
    <property type="evidence" value="ECO:0007669"/>
    <property type="project" value="TreeGrafter"/>
</dbReference>
<keyword evidence="5" id="KW-0408">Iron</keyword>
<proteinExistence type="predicted"/>
<feature type="transmembrane region" description="Helical" evidence="7">
    <location>
        <begin position="20"/>
        <end position="41"/>
    </location>
</feature>
<evidence type="ECO:0000259" key="8">
    <source>
        <dbReference type="Pfam" id="PF01794"/>
    </source>
</evidence>
<name>A0A8J3E709_9PROT</name>
<keyword evidence="4 7" id="KW-1133">Transmembrane helix</keyword>
<feature type="domain" description="Ferric oxidoreductase" evidence="8">
    <location>
        <begin position="60"/>
        <end position="173"/>
    </location>
</feature>
<evidence type="ECO:0000256" key="1">
    <source>
        <dbReference type="ARBA" id="ARBA00004141"/>
    </source>
</evidence>
<dbReference type="InterPro" id="IPR013130">
    <property type="entry name" value="Fe3_Rdtase_TM_dom"/>
</dbReference>